<sequence>MRLPSSYLHFGPTTNTTMTVGTSLLHTESDPLQFFPDVLSYLNFLTSPPSPSQALFLTHRNFVRVIHPSCSGFAGATQAYSGSSQTVPFATSRCRISGWVFLLPWTSSSSEGSWHREGSGGRLLCFHGGSTRHGFLAAAFPGVGGWTPSALCRSPVAGAASSFNMGSGKSGCYAG</sequence>
<protein>
    <submittedName>
        <fullName evidence="1">Uncharacterized protein</fullName>
    </submittedName>
</protein>
<evidence type="ECO:0000313" key="2">
    <source>
        <dbReference type="Proteomes" id="UP001311232"/>
    </source>
</evidence>
<name>A0AAV9SPU2_9TELE</name>
<proteinExistence type="predicted"/>
<evidence type="ECO:0000313" key="1">
    <source>
        <dbReference type="EMBL" id="KAK5623321.1"/>
    </source>
</evidence>
<comment type="caution">
    <text evidence="1">The sequence shown here is derived from an EMBL/GenBank/DDBJ whole genome shotgun (WGS) entry which is preliminary data.</text>
</comment>
<dbReference type="EMBL" id="JAHHUM010000035">
    <property type="protein sequence ID" value="KAK5623321.1"/>
    <property type="molecule type" value="Genomic_DNA"/>
</dbReference>
<organism evidence="1 2">
    <name type="scientific">Crenichthys baileyi</name>
    <name type="common">White River springfish</name>
    <dbReference type="NCBI Taxonomy" id="28760"/>
    <lineage>
        <taxon>Eukaryota</taxon>
        <taxon>Metazoa</taxon>
        <taxon>Chordata</taxon>
        <taxon>Craniata</taxon>
        <taxon>Vertebrata</taxon>
        <taxon>Euteleostomi</taxon>
        <taxon>Actinopterygii</taxon>
        <taxon>Neopterygii</taxon>
        <taxon>Teleostei</taxon>
        <taxon>Neoteleostei</taxon>
        <taxon>Acanthomorphata</taxon>
        <taxon>Ovalentaria</taxon>
        <taxon>Atherinomorphae</taxon>
        <taxon>Cyprinodontiformes</taxon>
        <taxon>Goodeidae</taxon>
        <taxon>Crenichthys</taxon>
    </lineage>
</organism>
<accession>A0AAV9SPU2</accession>
<gene>
    <name evidence="1" type="ORF">CRENBAI_015920</name>
</gene>
<dbReference type="AlphaFoldDB" id="A0AAV9SPU2"/>
<keyword evidence="2" id="KW-1185">Reference proteome</keyword>
<reference evidence="1 2" key="1">
    <citation type="submission" date="2021-06" db="EMBL/GenBank/DDBJ databases">
        <authorList>
            <person name="Palmer J.M."/>
        </authorList>
    </citation>
    <scope>NUCLEOTIDE SEQUENCE [LARGE SCALE GENOMIC DNA]</scope>
    <source>
        <strain evidence="1 2">MEX-2019</strain>
        <tissue evidence="1">Muscle</tissue>
    </source>
</reference>
<dbReference type="Proteomes" id="UP001311232">
    <property type="component" value="Unassembled WGS sequence"/>
</dbReference>